<dbReference type="Gene3D" id="3.40.50.300">
    <property type="entry name" value="P-loop containing nucleotide triphosphate hydrolases"/>
    <property type="match status" value="1"/>
</dbReference>
<dbReference type="InterPro" id="IPR011990">
    <property type="entry name" value="TPR-like_helical_dom_sf"/>
</dbReference>
<feature type="repeat" description="PPR" evidence="12">
    <location>
        <begin position="2261"/>
        <end position="2295"/>
    </location>
</feature>
<dbReference type="InterPro" id="IPR002885">
    <property type="entry name" value="PPR_rpt"/>
</dbReference>
<evidence type="ECO:0000256" key="14">
    <source>
        <dbReference type="RuleBase" id="RU003761"/>
    </source>
</evidence>
<gene>
    <name evidence="18" type="ORF">HID58_026062</name>
</gene>
<evidence type="ECO:0000256" key="13">
    <source>
        <dbReference type="PROSITE-ProRule" id="PRU01050"/>
    </source>
</evidence>
<feature type="domain" description="KH type-2" evidence="16">
    <location>
        <begin position="1274"/>
        <end position="1351"/>
    </location>
</feature>
<evidence type="ECO:0000256" key="3">
    <source>
        <dbReference type="ARBA" id="ARBA00022737"/>
    </source>
</evidence>
<feature type="repeat" description="PPR" evidence="12">
    <location>
        <begin position="1854"/>
        <end position="1888"/>
    </location>
</feature>
<keyword evidence="3" id="KW-0677">Repeat</keyword>
<dbReference type="SUPFAM" id="SSF51161">
    <property type="entry name" value="Trimeric LpxA-like enzymes"/>
    <property type="match status" value="1"/>
</dbReference>
<feature type="region of interest" description="G4" evidence="13">
    <location>
        <begin position="1193"/>
        <end position="1196"/>
    </location>
</feature>
<dbReference type="Pfam" id="PF26410">
    <property type="entry name" value="GH5_mannosidase"/>
    <property type="match status" value="1"/>
</dbReference>
<dbReference type="InterPro" id="IPR027417">
    <property type="entry name" value="P-loop_NTPase"/>
</dbReference>
<dbReference type="CDD" id="cd04645">
    <property type="entry name" value="LbH_gamma_CA_like"/>
    <property type="match status" value="1"/>
</dbReference>
<comment type="caution">
    <text evidence="18">The sequence shown here is derived from an EMBL/GenBank/DDBJ whole genome shotgun (WGS) entry which is preliminary data.</text>
</comment>
<keyword evidence="19" id="KW-1185">Reference proteome</keyword>
<feature type="region of interest" description="G3" evidence="13">
    <location>
        <begin position="1126"/>
        <end position="1129"/>
    </location>
</feature>
<organism evidence="18 19">
    <name type="scientific">Brassica napus</name>
    <name type="common">Rape</name>
    <dbReference type="NCBI Taxonomy" id="3708"/>
    <lineage>
        <taxon>Eukaryota</taxon>
        <taxon>Viridiplantae</taxon>
        <taxon>Streptophyta</taxon>
        <taxon>Embryophyta</taxon>
        <taxon>Tracheophyta</taxon>
        <taxon>Spermatophyta</taxon>
        <taxon>Magnoliopsida</taxon>
        <taxon>eudicotyledons</taxon>
        <taxon>Gunneridae</taxon>
        <taxon>Pentapetalae</taxon>
        <taxon>rosids</taxon>
        <taxon>malvids</taxon>
        <taxon>Brassicales</taxon>
        <taxon>Brassicaceae</taxon>
        <taxon>Brassiceae</taxon>
        <taxon>Brassica</taxon>
    </lineage>
</organism>
<dbReference type="CDD" id="cd04163">
    <property type="entry name" value="Era"/>
    <property type="match status" value="1"/>
</dbReference>
<evidence type="ECO:0000313" key="19">
    <source>
        <dbReference type="Proteomes" id="UP000824890"/>
    </source>
</evidence>
<proteinExistence type="inferred from homology"/>
<feature type="repeat" description="PPR" evidence="12">
    <location>
        <begin position="633"/>
        <end position="667"/>
    </location>
</feature>
<dbReference type="InterPro" id="IPR011004">
    <property type="entry name" value="Trimer_LpxA-like_sf"/>
</dbReference>
<dbReference type="Pfam" id="PF07650">
    <property type="entry name" value="KH_2"/>
    <property type="match status" value="1"/>
</dbReference>
<keyword evidence="7" id="KW-0496">Mitochondrion</keyword>
<dbReference type="PROSITE" id="PS50823">
    <property type="entry name" value="KH_TYPE_2"/>
    <property type="match status" value="1"/>
</dbReference>
<dbReference type="InterPro" id="IPR047324">
    <property type="entry name" value="LbH_gamma_CA-like"/>
</dbReference>
<dbReference type="CDD" id="cd22534">
    <property type="entry name" value="KH-II_Era"/>
    <property type="match status" value="1"/>
</dbReference>
<evidence type="ECO:0000256" key="15">
    <source>
        <dbReference type="SAM" id="MobiDB-lite"/>
    </source>
</evidence>
<comment type="similarity">
    <text evidence="1">Belongs to the glycosyl hydrolase 5 (cellulase A) family.</text>
</comment>
<dbReference type="PANTHER" id="PTHR47926:SF532">
    <property type="entry name" value="PENTACOTRIPEPTIDE-REPEAT REGION OF PRORP DOMAIN-CONTAINING PROTEIN"/>
    <property type="match status" value="1"/>
</dbReference>
<dbReference type="Gene3D" id="2.160.10.10">
    <property type="entry name" value="Hexapeptide repeat proteins"/>
    <property type="match status" value="1"/>
</dbReference>
<dbReference type="PROSITE" id="PS51375">
    <property type="entry name" value="PPR"/>
    <property type="match status" value="7"/>
</dbReference>
<evidence type="ECO:0000256" key="11">
    <source>
        <dbReference type="PROSITE-ProRule" id="PRU00118"/>
    </source>
</evidence>
<dbReference type="InterPro" id="IPR009019">
    <property type="entry name" value="KH_sf_prok-type"/>
</dbReference>
<evidence type="ECO:0000256" key="8">
    <source>
        <dbReference type="ARBA" id="ARBA00023134"/>
    </source>
</evidence>
<reference evidence="18 19" key="1">
    <citation type="submission" date="2021-05" db="EMBL/GenBank/DDBJ databases">
        <title>Genome Assembly of Synthetic Allotetraploid Brassica napus Reveals Homoeologous Exchanges between Subgenomes.</title>
        <authorList>
            <person name="Davis J.T."/>
        </authorList>
    </citation>
    <scope>NUCLEOTIDE SEQUENCE [LARGE SCALE GENOMIC DNA]</scope>
    <source>
        <strain evidence="19">cv. Da-Ae</strain>
        <tissue evidence="18">Seedling</tissue>
    </source>
</reference>
<evidence type="ECO:0000256" key="12">
    <source>
        <dbReference type="PROSITE-ProRule" id="PRU00708"/>
    </source>
</evidence>
<feature type="region of interest" description="G1" evidence="13">
    <location>
        <begin position="1055"/>
        <end position="1062"/>
    </location>
</feature>
<dbReference type="InterPro" id="IPR015946">
    <property type="entry name" value="KH_dom-like_a/b"/>
</dbReference>
<dbReference type="NCBIfam" id="TIGR00231">
    <property type="entry name" value="small_GTP"/>
    <property type="match status" value="1"/>
</dbReference>
<dbReference type="Gene3D" id="3.30.300.20">
    <property type="match status" value="1"/>
</dbReference>
<evidence type="ECO:0000256" key="1">
    <source>
        <dbReference type="ARBA" id="ARBA00005641"/>
    </source>
</evidence>
<comment type="subcellular location">
    <subcellularLocation>
        <location evidence="10">Mitochondrion membrane</location>
        <topology evidence="10">Peripheral membrane protein</topology>
        <orientation evidence="10">Matrix side</orientation>
    </subcellularLocation>
</comment>
<dbReference type="Gene3D" id="1.25.40.10">
    <property type="entry name" value="Tetratricopeptide repeat domain"/>
    <property type="match status" value="8"/>
</dbReference>
<dbReference type="NCBIfam" id="TIGR00436">
    <property type="entry name" value="era"/>
    <property type="match status" value="1"/>
</dbReference>
<evidence type="ECO:0000256" key="2">
    <source>
        <dbReference type="ARBA" id="ARBA00007921"/>
    </source>
</evidence>
<keyword evidence="6 11" id="KW-0694">RNA-binding</keyword>
<evidence type="ECO:0000256" key="10">
    <source>
        <dbReference type="ARBA" id="ARBA00034694"/>
    </source>
</evidence>
<evidence type="ECO:0000313" key="18">
    <source>
        <dbReference type="EMBL" id="KAH0918402.1"/>
    </source>
</evidence>
<dbReference type="PANTHER" id="PTHR47926">
    <property type="entry name" value="PENTATRICOPEPTIDE REPEAT-CONTAINING PROTEIN"/>
    <property type="match status" value="1"/>
</dbReference>
<evidence type="ECO:0000259" key="17">
    <source>
        <dbReference type="PROSITE" id="PS51713"/>
    </source>
</evidence>
<keyword evidence="4 13" id="KW-0547">Nucleotide-binding</keyword>
<feature type="region of interest" description="G5" evidence="13">
    <location>
        <begin position="1222"/>
        <end position="1224"/>
    </location>
</feature>
<dbReference type="InterPro" id="IPR030388">
    <property type="entry name" value="G_ERA_dom"/>
</dbReference>
<feature type="repeat" description="PPR" evidence="12">
    <location>
        <begin position="436"/>
        <end position="470"/>
    </location>
</feature>
<dbReference type="SUPFAM" id="SSF52540">
    <property type="entry name" value="P-loop containing nucleoside triphosphate hydrolases"/>
    <property type="match status" value="1"/>
</dbReference>
<feature type="domain" description="Era-type G" evidence="17">
    <location>
        <begin position="1047"/>
        <end position="1243"/>
    </location>
</feature>
<dbReference type="InterPro" id="IPR004044">
    <property type="entry name" value="KH_dom_type_2"/>
</dbReference>
<evidence type="ECO:0000256" key="7">
    <source>
        <dbReference type="ARBA" id="ARBA00023128"/>
    </source>
</evidence>
<name>A0ABQ8CMV5_BRANA</name>
<dbReference type="EMBL" id="JAGKQM010000007">
    <property type="protein sequence ID" value="KAH0918402.1"/>
    <property type="molecule type" value="Genomic_DNA"/>
</dbReference>
<dbReference type="InterPro" id="IPR001547">
    <property type="entry name" value="Glyco_hydro_5"/>
</dbReference>
<keyword evidence="9" id="KW-0326">Glycosidase</keyword>
<feature type="repeat" description="PPR" evidence="12">
    <location>
        <begin position="1957"/>
        <end position="1991"/>
    </location>
</feature>
<evidence type="ECO:0000256" key="5">
    <source>
        <dbReference type="ARBA" id="ARBA00022801"/>
    </source>
</evidence>
<dbReference type="SUPFAM" id="SSF51445">
    <property type="entry name" value="(Trans)glycosidases"/>
    <property type="match status" value="1"/>
</dbReference>
<evidence type="ECO:0000256" key="4">
    <source>
        <dbReference type="ARBA" id="ARBA00022741"/>
    </source>
</evidence>
<dbReference type="Proteomes" id="UP000824890">
    <property type="component" value="Unassembled WGS sequence"/>
</dbReference>
<feature type="region of interest" description="G2" evidence="13">
    <location>
        <begin position="1081"/>
        <end position="1085"/>
    </location>
</feature>
<dbReference type="Pfam" id="PF13812">
    <property type="entry name" value="PPR_3"/>
    <property type="match status" value="1"/>
</dbReference>
<dbReference type="InterPro" id="IPR017853">
    <property type="entry name" value="GH"/>
</dbReference>
<dbReference type="InterPro" id="IPR006073">
    <property type="entry name" value="GTP-bd"/>
</dbReference>
<protein>
    <recommendedName>
        <fullName evidence="20">Mannan endo-1,4-beta-mannosidase</fullName>
    </recommendedName>
</protein>
<dbReference type="Pfam" id="PF01535">
    <property type="entry name" value="PPR"/>
    <property type="match status" value="7"/>
</dbReference>
<feature type="repeat" description="PPR" evidence="12">
    <location>
        <begin position="2159"/>
        <end position="2193"/>
    </location>
</feature>
<dbReference type="SUPFAM" id="SSF54814">
    <property type="entry name" value="Prokaryotic type KH domain (KH-domain type II)"/>
    <property type="match status" value="1"/>
</dbReference>
<evidence type="ECO:0000259" key="16">
    <source>
        <dbReference type="PROSITE" id="PS50823"/>
    </source>
</evidence>
<comment type="similarity">
    <text evidence="2 13 14">Belongs to the TRAFAC class TrmE-Era-EngA-EngB-Septin-like GTPase superfamily. Era GTPase family.</text>
</comment>
<dbReference type="Pfam" id="PF01926">
    <property type="entry name" value="MMR_HSR1"/>
    <property type="match status" value="1"/>
</dbReference>
<sequence length="2491" mass="277280">MRGKTNERGSLSLSLGLVPAKKPFSDFISLTKKKKRMVMGKALYSVGFWIRETGQALDRLVSRHRTLMNVFDKAPSVDKQAFVAPSASLIGNVHVGPASSIWYGCVLRGDANSISVGAGTNIQDNTLVHVAKSNLSGKVLPTLIGDNVTIGHSAVLHGCTVEDEAYIGASATVLDGAHVEKQAMIESGALVRQNTRIPSGEVWGGNPARFMRKVTEEEKAFFSSSAVDYSNLAQVHTAENTKNLDETDFKKLLYKKNARDAEYDDLSLSENIAIRVLLASIVSHRVLSFSFHMFACLSRLGDASGKSTNLLWRAAVARNFSGHADHVFDEMLQRDLSSLNSQLSSYLRGGNPDGTLGLFVNMHRASPVLTSHTFTPVLGACALSSYPKTGRQVHALMIKQGAETGTISKTALIDMYSKLGNLADSVAVFDSVEDKDVVSWNALLSGFLRNGKGKEALGVFAAMCRDKVAISEFTLCSVVKTCASLKILQQGKQVHAVVVVTGRDLVVLGTSIISFYSSVGLMSEAMKVYFGLNVRTDEAMLNSLVSGCIRNRNYEDALLLMSRRRPNVRVLVSSLASCSDNSDLWIGKQIHCVALRNGFLSDSKLCNGLMDMYGKCGQIAQARAVFRAITSKTVVSWTSMIDAYGVNGDGVKALETFREMCEEGSGVLPNSVTFLVVLSACAHAGLVEEGKECFGMMKDKYGLLPGTEHYVCFIDILSKAGDTEEIWRLVERMNDNGNNLPYAIWVALLSACSLNMDVTRGEYAARRVMEEKGHDEKASVYVLVSNFYAAIGKWDMVEEMREKLKKKEKTMIRALSTRKDRGGYKKLGGEKEEEGEAAGVRLLEGKVQSVPAEVKKPVEKTGGSVHPLLSFFDIGSQRKKKKTKKKSTTTAKPEFSRRRSLGCYFKWTSINSKKTTMAATPHVSPTLSRYKFFSTSALETPNFYPHQNIDTRRRRRRLTKSHLQAQNNGTTISYGPRTTELASSKKLWIRQTEVVEHSQIENKEEEEDVSDEASLLSLSMKPDRNMALLDDYEMEELGHTPPDTNHRSGYVAVVGMPNVGKSTLSNQMIGQKISIVTDKPQTTRHRILGICSAPDYQVWLLNRFTCLIYVEIKKMQSCVAQMILYDTPGVIEKKMHRLDTMMMKNVRDAAINADCVVILVDACKTPANIDEVLKEGLGDLEKKKPPPMLLVMNKKDLIKPGEIAKKLEWYEKFTEVDEVIPVSAKYGHGVEDVKEWILSKLPFGPPYYPKDIVSEHPERFFVAEIVREKIFMQYRNEVPYACQVNVLSYKTRPAAKDFIQVEVVVDKNSQKIILIGKEGKALKTLATAARLDIEDFLQKKVYLEVEVRVKENWRQDEGLLKYYGYGGQIRAIYLKLGTDAFSRGGFVRTKGVQFSLNGYPYYANGFNAYWLMYVASDPSQRPKISSAFQEASRHGLTVTRTWAFSDGGYRPLQYSPGSYNEDMFQGLDFAIAEARRHGIKIILSFANNYVSFGGKKQYVDWARSRGRPVSSEDDFFTDSLVKDFYKNHIKAVLNRFNTFTKVHYRDDPTIMAWELMNEPRCPSDPTGRTIQAWITEMAAHVKSLDRNHLLEAGLEGFYGQSSPQSKTLNPPGQFGTDFIANNRIPGIDFVTVHSYPDEWFVDSSDQSQMEFLNKWLDAHIQDAQNVLHKPIILAEFGKSTKKGGSAQRDLVFNTVYGKIYESAKRGGAAAGGLFWQLLGNGMDNFQDGYGIILSQSSSTVNVIAQQSRKLTLIRRIFARMINVEKWKRARGYGPIETVWRGPTPPSSRQQGSVSHIRVREPTENGGRFRHFCTASVEKPASLVSNQLNDQLKFLVGSGNLQDARQVFDRMPHRDVYSWTTIIQGYIAATNYDEALLLFSKMHVDDPRVSADSHMLSVALKACGQASNISFGESLHAFAHKTHLLSDVYVASSLLNLYKGDGMIDKCCRLFSELPYRNTVTWTTIITGLVHARRHKEGLMYFSEMSRFEGLPDTFTFAVALKACAGLRQVQYGRGIHTHVILKGFVAVLDVANSLFTMYTECGEMQDGLRLFESMKERDVVSWTSLITAYSRIGQEENSVNTFLQMRNSDVRPNEQTFASAFAACASLSRLVWGEQLHCNVLSLGLGDYLSVSNSMMNMYSTCGELDSASVLFRGMRCRDVISWSTIIGGYSQGGFAEEGFEYFSWMRRSGTKPTDFALASLLSVSGNLAVLEQGRQVHALALYLGLEQSPTVRSALINMYSKCGSIVEASKVFEETDRGADIVALTAMINGYAEHGKSKEAIDLFEKSLNVGCRPDAVSFISVLTACSHSGQLGLGFHYFNLMQEKYNMSPAKEHYGCMVDLLCRAGRLCEAERMIDEMPCEKDDVVWTTLLRACTAKRDVEVGRRAAERILEVEPTSSTALVTLANIYSSSGKWKEAAVVRKSMKSKGVIKEPGWSSILIKDRVSAFASGGRSHPQSEDIYSVLELLVSVAERLRYGCEMKRDSESIQIL</sequence>
<dbReference type="NCBIfam" id="TIGR00756">
    <property type="entry name" value="PPR"/>
    <property type="match status" value="4"/>
</dbReference>
<dbReference type="Pfam" id="PF13041">
    <property type="entry name" value="PPR_2"/>
    <property type="match status" value="4"/>
</dbReference>
<dbReference type="Pfam" id="PF20431">
    <property type="entry name" value="E_motif"/>
    <property type="match status" value="2"/>
</dbReference>
<evidence type="ECO:0008006" key="20">
    <source>
        <dbReference type="Google" id="ProtNLM"/>
    </source>
</evidence>
<feature type="region of interest" description="Disordered" evidence="15">
    <location>
        <begin position="1777"/>
        <end position="1798"/>
    </location>
</feature>
<dbReference type="InterPro" id="IPR005225">
    <property type="entry name" value="Small_GTP-bd"/>
</dbReference>
<feature type="repeat" description="PPR" evidence="12">
    <location>
        <begin position="2058"/>
        <end position="2092"/>
    </location>
</feature>
<accession>A0ABQ8CMV5</accession>
<keyword evidence="5" id="KW-0378">Hydrolase</keyword>
<keyword evidence="8 13" id="KW-0342">GTP-binding</keyword>
<dbReference type="InterPro" id="IPR046848">
    <property type="entry name" value="E_motif"/>
</dbReference>
<dbReference type="Gene3D" id="3.20.20.80">
    <property type="entry name" value="Glycosidases"/>
    <property type="match status" value="1"/>
</dbReference>
<evidence type="ECO:0000256" key="6">
    <source>
        <dbReference type="ARBA" id="ARBA00022884"/>
    </source>
</evidence>
<dbReference type="PROSITE" id="PS51713">
    <property type="entry name" value="G_ERA"/>
    <property type="match status" value="1"/>
</dbReference>
<dbReference type="HAMAP" id="MF_00367">
    <property type="entry name" value="GTPase_Era"/>
    <property type="match status" value="1"/>
</dbReference>
<dbReference type="InterPro" id="IPR005662">
    <property type="entry name" value="GTPase_Era-like"/>
</dbReference>
<dbReference type="InterPro" id="IPR046960">
    <property type="entry name" value="PPR_At4g14850-like_plant"/>
</dbReference>
<evidence type="ECO:0000256" key="9">
    <source>
        <dbReference type="ARBA" id="ARBA00023295"/>
    </source>
</evidence>